<dbReference type="CDD" id="cd06260">
    <property type="entry name" value="DUF820-like"/>
    <property type="match status" value="1"/>
</dbReference>
<evidence type="ECO:0000313" key="2">
    <source>
        <dbReference type="EMBL" id="MFC5063964.1"/>
    </source>
</evidence>
<keyword evidence="2" id="KW-0378">Hydrolase</keyword>
<keyword evidence="2" id="KW-0255">Endonuclease</keyword>
<dbReference type="Pfam" id="PF05685">
    <property type="entry name" value="Uma2"/>
    <property type="match status" value="1"/>
</dbReference>
<evidence type="ECO:0000313" key="3">
    <source>
        <dbReference type="Proteomes" id="UP001595947"/>
    </source>
</evidence>
<dbReference type="SUPFAM" id="SSF52980">
    <property type="entry name" value="Restriction endonuclease-like"/>
    <property type="match status" value="1"/>
</dbReference>
<protein>
    <submittedName>
        <fullName evidence="2">Uma2 family endonuclease</fullName>
    </submittedName>
</protein>
<dbReference type="Gene3D" id="3.90.1570.10">
    <property type="entry name" value="tt1808, chain A"/>
    <property type="match status" value="1"/>
</dbReference>
<organism evidence="2 3">
    <name type="scientific">Actinomycetospora atypica</name>
    <dbReference type="NCBI Taxonomy" id="1290095"/>
    <lineage>
        <taxon>Bacteria</taxon>
        <taxon>Bacillati</taxon>
        <taxon>Actinomycetota</taxon>
        <taxon>Actinomycetes</taxon>
        <taxon>Pseudonocardiales</taxon>
        <taxon>Pseudonocardiaceae</taxon>
        <taxon>Actinomycetospora</taxon>
    </lineage>
</organism>
<dbReference type="GO" id="GO:0004519">
    <property type="term" value="F:endonuclease activity"/>
    <property type="evidence" value="ECO:0007669"/>
    <property type="project" value="UniProtKB-KW"/>
</dbReference>
<dbReference type="InterPro" id="IPR012296">
    <property type="entry name" value="Nuclease_put_TT1808"/>
</dbReference>
<name>A0ABV9YPN4_9PSEU</name>
<dbReference type="PANTHER" id="PTHR34107:SF4">
    <property type="entry name" value="SLL1222 PROTEIN"/>
    <property type="match status" value="1"/>
</dbReference>
<feature type="domain" description="Putative restriction endonuclease" evidence="1">
    <location>
        <begin position="15"/>
        <end position="172"/>
    </location>
</feature>
<keyword evidence="2" id="KW-0540">Nuclease</keyword>
<comment type="caution">
    <text evidence="2">The sequence shown here is derived from an EMBL/GenBank/DDBJ whole genome shotgun (WGS) entry which is preliminary data.</text>
</comment>
<dbReference type="EMBL" id="JBHSIV010000018">
    <property type="protein sequence ID" value="MFC5063964.1"/>
    <property type="molecule type" value="Genomic_DNA"/>
</dbReference>
<reference evidence="3" key="1">
    <citation type="journal article" date="2019" name="Int. J. Syst. Evol. Microbiol.">
        <title>The Global Catalogue of Microorganisms (GCM) 10K type strain sequencing project: providing services to taxonomists for standard genome sequencing and annotation.</title>
        <authorList>
            <consortium name="The Broad Institute Genomics Platform"/>
            <consortium name="The Broad Institute Genome Sequencing Center for Infectious Disease"/>
            <person name="Wu L."/>
            <person name="Ma J."/>
        </authorList>
    </citation>
    <scope>NUCLEOTIDE SEQUENCE [LARGE SCALE GENOMIC DNA]</scope>
    <source>
        <strain evidence="3">CGMCC 4.7093</strain>
    </source>
</reference>
<dbReference type="RefSeq" id="WP_378037306.1">
    <property type="nucleotide sequence ID" value="NZ_JBHSIV010000018.1"/>
</dbReference>
<evidence type="ECO:0000259" key="1">
    <source>
        <dbReference type="Pfam" id="PF05685"/>
    </source>
</evidence>
<sequence length="182" mass="19778">MTIQPMWPDHLLSLDEWSALPEDPSRRFELAEGVLVVAPRPVARHQKLIMRLGAQLDAARDGRYEVLPEYELVVDDGAAATVRVPDLVLAPAGLPDSTPRVHAADAIAVVEILSPGSRRLDRVLKYTEYAERGVPFYLLVEPGPPVVVAEFRSTGGGYELVAEHRGSAPLQLGVTLDLDALG</sequence>
<dbReference type="InterPro" id="IPR011335">
    <property type="entry name" value="Restrct_endonuc-II-like"/>
</dbReference>
<dbReference type="PANTHER" id="PTHR34107">
    <property type="entry name" value="SLL0198 PROTEIN-RELATED"/>
    <property type="match status" value="1"/>
</dbReference>
<keyword evidence="3" id="KW-1185">Reference proteome</keyword>
<proteinExistence type="predicted"/>
<accession>A0ABV9YPN4</accession>
<dbReference type="Proteomes" id="UP001595947">
    <property type="component" value="Unassembled WGS sequence"/>
</dbReference>
<gene>
    <name evidence="2" type="ORF">ACFPBZ_17220</name>
</gene>
<dbReference type="InterPro" id="IPR008538">
    <property type="entry name" value="Uma2"/>
</dbReference>